<organism evidence="2">
    <name type="scientific">Gracilinema caldarium</name>
    <dbReference type="NCBI Taxonomy" id="215591"/>
    <lineage>
        <taxon>Bacteria</taxon>
        <taxon>Pseudomonadati</taxon>
        <taxon>Spirochaetota</taxon>
        <taxon>Spirochaetia</taxon>
        <taxon>Spirochaetales</taxon>
        <taxon>Breznakiellaceae</taxon>
        <taxon>Gracilinema</taxon>
    </lineage>
</organism>
<name>A0A7C3E7A5_9SPIR</name>
<protein>
    <submittedName>
        <fullName evidence="2">CRISPR system precrRNA processing endoribonuclease RAMP protein Cas6</fullName>
    </submittedName>
</protein>
<feature type="domain" description="CRISPR-associated protein Cas6 C-terminal" evidence="1">
    <location>
        <begin position="179"/>
        <end position="302"/>
    </location>
</feature>
<dbReference type="EMBL" id="DSVL01000261">
    <property type="protein sequence ID" value="HFH29531.1"/>
    <property type="molecule type" value="Genomic_DNA"/>
</dbReference>
<proteinExistence type="predicted"/>
<evidence type="ECO:0000259" key="1">
    <source>
        <dbReference type="Pfam" id="PF10040"/>
    </source>
</evidence>
<dbReference type="InterPro" id="IPR019267">
    <property type="entry name" value="CRISPR-assoc_Cas6_C"/>
</dbReference>
<comment type="caution">
    <text evidence="2">The sequence shown here is derived from an EMBL/GenBank/DDBJ whole genome shotgun (WGS) entry which is preliminary data.</text>
</comment>
<dbReference type="Pfam" id="PF10040">
    <property type="entry name" value="CRISPR_Cas6"/>
    <property type="match status" value="1"/>
</dbReference>
<gene>
    <name evidence="2" type="ORF">ENS59_08470</name>
</gene>
<sequence length="313" mass="35515">MTIDVKTLYFKIHFEKPTLIDTYPTFALRSVLGYQLRRMHCISHTSQCVDCVFRQTCANALLFETIIEKDTPILPGRDRASHPFRLFCHAEPGTVQQDLTVMVQLYGKGCDYVPHMIFAIREAGKNGLFRSRTPFTLSVYNTQHQPVLEDDTVRIKDIPTETYTFPDSFESISKTLHITCLSPLRFKVEGRYRSDFSASDFVMASLRRHVTLFTLYGTDFANNNAEGPPDMESLSDLQITSSQRKWKDYMRYSSRQKTLMKMGGVIGDFIVSGTAPAWAWDSITLAGSLGSGKNTSFGFGNIRVREVEDGILH</sequence>
<reference evidence="2" key="1">
    <citation type="journal article" date="2020" name="mSystems">
        <title>Genome- and Community-Level Interaction Insights into Carbon Utilization and Element Cycling Functions of Hydrothermarchaeota in Hydrothermal Sediment.</title>
        <authorList>
            <person name="Zhou Z."/>
            <person name="Liu Y."/>
            <person name="Xu W."/>
            <person name="Pan J."/>
            <person name="Luo Z.H."/>
            <person name="Li M."/>
        </authorList>
    </citation>
    <scope>NUCLEOTIDE SEQUENCE [LARGE SCALE GENOMIC DNA]</scope>
    <source>
        <strain evidence="2">SpSt-503</strain>
    </source>
</reference>
<accession>A0A7C3E7A5</accession>
<evidence type="ECO:0000313" key="2">
    <source>
        <dbReference type="EMBL" id="HFH29531.1"/>
    </source>
</evidence>
<dbReference type="AlphaFoldDB" id="A0A7C3E7A5"/>